<evidence type="ECO:0000313" key="2">
    <source>
        <dbReference type="EMBL" id="MEJ8643238.1"/>
    </source>
</evidence>
<feature type="compositionally biased region" description="Basic and acidic residues" evidence="1">
    <location>
        <begin position="30"/>
        <end position="40"/>
    </location>
</feature>
<reference evidence="2 3" key="1">
    <citation type="submission" date="2024-03" db="EMBL/GenBank/DDBJ databases">
        <title>Novel Streptomyces species of biotechnological and ecological value are a feature of Machair soil.</title>
        <authorList>
            <person name="Prole J.R."/>
            <person name="Goodfellow M."/>
            <person name="Allenby N."/>
            <person name="Ward A.C."/>
        </authorList>
    </citation>
    <scope>NUCLEOTIDE SEQUENCE [LARGE SCALE GENOMIC DNA]</scope>
    <source>
        <strain evidence="2 3">MS1.HAVA.3</strain>
    </source>
</reference>
<protein>
    <submittedName>
        <fullName evidence="2">Uncharacterized protein</fullName>
    </submittedName>
</protein>
<organism evidence="2 3">
    <name type="scientific">Streptomyces caledonius</name>
    <dbReference type="NCBI Taxonomy" id="3134107"/>
    <lineage>
        <taxon>Bacteria</taxon>
        <taxon>Bacillati</taxon>
        <taxon>Actinomycetota</taxon>
        <taxon>Actinomycetes</taxon>
        <taxon>Kitasatosporales</taxon>
        <taxon>Streptomycetaceae</taxon>
        <taxon>Streptomyces</taxon>
    </lineage>
</organism>
<comment type="caution">
    <text evidence="2">The sequence shown here is derived from an EMBL/GenBank/DDBJ whole genome shotgun (WGS) entry which is preliminary data.</text>
</comment>
<gene>
    <name evidence="2" type="ORF">WKI68_21285</name>
</gene>
<proteinExistence type="predicted"/>
<name>A0ABU8U7V8_9ACTN</name>
<evidence type="ECO:0000313" key="3">
    <source>
        <dbReference type="Proteomes" id="UP001382904"/>
    </source>
</evidence>
<keyword evidence="3" id="KW-1185">Reference proteome</keyword>
<feature type="compositionally biased region" description="Low complexity" evidence="1">
    <location>
        <begin position="41"/>
        <end position="67"/>
    </location>
</feature>
<feature type="region of interest" description="Disordered" evidence="1">
    <location>
        <begin position="30"/>
        <end position="67"/>
    </location>
</feature>
<accession>A0ABU8U7V8</accession>
<sequence length="67" mass="7281">MRMIVRGARLLHTSGLSDIEVAEDGRIARVIPYDDQKEPRAPASSSRPTATCSPPPSSSRTSTSTRR</sequence>
<evidence type="ECO:0000256" key="1">
    <source>
        <dbReference type="SAM" id="MobiDB-lite"/>
    </source>
</evidence>
<dbReference type="Proteomes" id="UP001382904">
    <property type="component" value="Unassembled WGS sequence"/>
</dbReference>
<dbReference type="EMBL" id="JBBKAM010000002">
    <property type="protein sequence ID" value="MEJ8643238.1"/>
    <property type="molecule type" value="Genomic_DNA"/>
</dbReference>